<feature type="domain" description="MBD" evidence="7">
    <location>
        <begin position="87"/>
        <end position="158"/>
    </location>
</feature>
<dbReference type="SUPFAM" id="SSF54171">
    <property type="entry name" value="DNA-binding domain"/>
    <property type="match status" value="2"/>
</dbReference>
<reference evidence="8 9" key="1">
    <citation type="submission" date="2024-01" db="EMBL/GenBank/DDBJ databases">
        <title>The genomes of 5 underutilized Papilionoideae crops provide insights into root nodulation and disease resistanc.</title>
        <authorList>
            <person name="Yuan L."/>
        </authorList>
    </citation>
    <scope>NUCLEOTIDE SEQUENCE [LARGE SCALE GENOMIC DNA]</scope>
    <source>
        <strain evidence="8">ZHUSHIDOU_FW_LH</strain>
        <tissue evidence="8">Leaf</tissue>
    </source>
</reference>
<sequence length="312" mass="35309">MRIRVSGGSKKKKKNNNMSGGKYAPTMATPLQTYTPHDETINDDDDHHHVDDDDVKEEEEEEQQQQHSQNHSSSKGKEIMHYVSLPRHHHQQQPFILPDDWVVEERPRPYNPSIRDRYYYEPGTGRQFRSLASVQRYLTEGIITDMRSRTTERMISKKTQVITHAEGSKSFVKLPRDWIVKKRARNSNYAAGVTDMTDIEPGTGQRFRSLKAVERYLTGENACTPATTKVPKLSKQLVVKSGIGKQGAPGVKSCLKTVEKRSSVSKPPAKVKWVLSGSGGGWNPFLDDSIVPDSEKMKWSEAFALSIHDGVY</sequence>
<gene>
    <name evidence="8" type="ORF">RIF29_27758</name>
</gene>
<dbReference type="Pfam" id="PF01429">
    <property type="entry name" value="MBD"/>
    <property type="match status" value="2"/>
</dbReference>
<feature type="compositionally biased region" description="Basic and acidic residues" evidence="6">
    <location>
        <begin position="36"/>
        <end position="51"/>
    </location>
</feature>
<keyword evidence="9" id="KW-1185">Reference proteome</keyword>
<dbReference type="EMBL" id="JAYWIO010000005">
    <property type="protein sequence ID" value="KAK7261446.1"/>
    <property type="molecule type" value="Genomic_DNA"/>
</dbReference>
<keyword evidence="3" id="KW-0238">DNA-binding</keyword>
<keyword evidence="5" id="KW-0539">Nucleus</keyword>
<feature type="region of interest" description="Disordered" evidence="6">
    <location>
        <begin position="1"/>
        <end position="76"/>
    </location>
</feature>
<dbReference type="GO" id="GO:0005634">
    <property type="term" value="C:nucleus"/>
    <property type="evidence" value="ECO:0007669"/>
    <property type="project" value="UniProtKB-SubCell"/>
</dbReference>
<evidence type="ECO:0000256" key="4">
    <source>
        <dbReference type="ARBA" id="ARBA00023163"/>
    </source>
</evidence>
<comment type="subcellular location">
    <subcellularLocation>
        <location evidence="1">Nucleus</location>
    </subcellularLocation>
</comment>
<proteinExistence type="predicted"/>
<dbReference type="PANTHER" id="PTHR12396">
    <property type="entry name" value="METHYL-CPG BINDING PROTEIN, MBD"/>
    <property type="match status" value="1"/>
</dbReference>
<accession>A0AAN9I5X1</accession>
<protein>
    <recommendedName>
        <fullName evidence="7">MBD domain-containing protein</fullName>
    </recommendedName>
</protein>
<evidence type="ECO:0000256" key="5">
    <source>
        <dbReference type="ARBA" id="ARBA00023242"/>
    </source>
</evidence>
<dbReference type="Proteomes" id="UP001372338">
    <property type="component" value="Unassembled WGS sequence"/>
</dbReference>
<dbReference type="PANTHER" id="PTHR12396:SF38">
    <property type="entry name" value="METHYL-CPG-BINDING DOMAIN-CONTAINING PROTEIN 7"/>
    <property type="match status" value="1"/>
</dbReference>
<dbReference type="GO" id="GO:0003677">
    <property type="term" value="F:DNA binding"/>
    <property type="evidence" value="ECO:0007669"/>
    <property type="project" value="UniProtKB-KW"/>
</dbReference>
<feature type="compositionally biased region" description="Acidic residues" evidence="6">
    <location>
        <begin position="52"/>
        <end position="63"/>
    </location>
</feature>
<evidence type="ECO:0000259" key="7">
    <source>
        <dbReference type="PROSITE" id="PS50982"/>
    </source>
</evidence>
<evidence type="ECO:0000256" key="1">
    <source>
        <dbReference type="ARBA" id="ARBA00004123"/>
    </source>
</evidence>
<evidence type="ECO:0000256" key="6">
    <source>
        <dbReference type="SAM" id="MobiDB-lite"/>
    </source>
</evidence>
<evidence type="ECO:0000256" key="3">
    <source>
        <dbReference type="ARBA" id="ARBA00023125"/>
    </source>
</evidence>
<name>A0AAN9I5X1_CROPI</name>
<dbReference type="PROSITE" id="PS50982">
    <property type="entry name" value="MBD"/>
    <property type="match status" value="2"/>
</dbReference>
<evidence type="ECO:0000313" key="9">
    <source>
        <dbReference type="Proteomes" id="UP001372338"/>
    </source>
</evidence>
<dbReference type="Gene3D" id="3.30.890.10">
    <property type="entry name" value="Methyl-cpg-binding Protein 2, Chain A"/>
    <property type="match status" value="2"/>
</dbReference>
<feature type="domain" description="MBD" evidence="7">
    <location>
        <begin position="164"/>
        <end position="238"/>
    </location>
</feature>
<evidence type="ECO:0000313" key="8">
    <source>
        <dbReference type="EMBL" id="KAK7261446.1"/>
    </source>
</evidence>
<comment type="caution">
    <text evidence="8">The sequence shown here is derived from an EMBL/GenBank/DDBJ whole genome shotgun (WGS) entry which is preliminary data.</text>
</comment>
<dbReference type="AlphaFoldDB" id="A0AAN9I5X1"/>
<dbReference type="InterPro" id="IPR016177">
    <property type="entry name" value="DNA-bd_dom_sf"/>
</dbReference>
<keyword evidence="4" id="KW-0804">Transcription</keyword>
<organism evidence="8 9">
    <name type="scientific">Crotalaria pallida</name>
    <name type="common">Smooth rattlebox</name>
    <name type="synonym">Crotalaria striata</name>
    <dbReference type="NCBI Taxonomy" id="3830"/>
    <lineage>
        <taxon>Eukaryota</taxon>
        <taxon>Viridiplantae</taxon>
        <taxon>Streptophyta</taxon>
        <taxon>Embryophyta</taxon>
        <taxon>Tracheophyta</taxon>
        <taxon>Spermatophyta</taxon>
        <taxon>Magnoliopsida</taxon>
        <taxon>eudicotyledons</taxon>
        <taxon>Gunneridae</taxon>
        <taxon>Pentapetalae</taxon>
        <taxon>rosids</taxon>
        <taxon>fabids</taxon>
        <taxon>Fabales</taxon>
        <taxon>Fabaceae</taxon>
        <taxon>Papilionoideae</taxon>
        <taxon>50 kb inversion clade</taxon>
        <taxon>genistoids sensu lato</taxon>
        <taxon>core genistoids</taxon>
        <taxon>Crotalarieae</taxon>
        <taxon>Crotalaria</taxon>
    </lineage>
</organism>
<keyword evidence="2" id="KW-0805">Transcription regulation</keyword>
<feature type="compositionally biased region" description="Basic residues" evidence="6">
    <location>
        <begin position="1"/>
        <end position="15"/>
    </location>
</feature>
<evidence type="ECO:0000256" key="2">
    <source>
        <dbReference type="ARBA" id="ARBA00023015"/>
    </source>
</evidence>
<dbReference type="InterPro" id="IPR001739">
    <property type="entry name" value="Methyl_CpG_DNA-bd"/>
</dbReference>